<dbReference type="InterPro" id="IPR057326">
    <property type="entry name" value="KR_dom"/>
</dbReference>
<organism evidence="12 13">
    <name type="scientific">Achromobacter spanius</name>
    <dbReference type="NCBI Taxonomy" id="217203"/>
    <lineage>
        <taxon>Bacteria</taxon>
        <taxon>Pseudomonadati</taxon>
        <taxon>Pseudomonadota</taxon>
        <taxon>Betaproteobacteria</taxon>
        <taxon>Burkholderiales</taxon>
        <taxon>Alcaligenaceae</taxon>
        <taxon>Achromobacter</taxon>
    </lineage>
</organism>
<evidence type="ECO:0000256" key="4">
    <source>
        <dbReference type="ARBA" id="ARBA00022857"/>
    </source>
</evidence>
<dbReference type="Proteomes" id="UP001161094">
    <property type="component" value="Unassembled WGS sequence"/>
</dbReference>
<dbReference type="Pfam" id="PF14765">
    <property type="entry name" value="PS-DH"/>
    <property type="match status" value="1"/>
</dbReference>
<keyword evidence="6" id="KW-0012">Acyltransferase</keyword>
<feature type="active site" description="Proton donor; for dehydratase activity" evidence="8">
    <location>
        <position position="1088"/>
    </location>
</feature>
<dbReference type="Pfam" id="PF00550">
    <property type="entry name" value="PP-binding"/>
    <property type="match status" value="1"/>
</dbReference>
<dbReference type="SMART" id="SM00823">
    <property type="entry name" value="PKS_PP"/>
    <property type="match status" value="1"/>
</dbReference>
<dbReference type="PROSITE" id="PS50075">
    <property type="entry name" value="CARRIER"/>
    <property type="match status" value="1"/>
</dbReference>
<dbReference type="SUPFAM" id="SSF55048">
    <property type="entry name" value="Probable ACP-binding domain of malonyl-CoA ACP transacylase"/>
    <property type="match status" value="1"/>
</dbReference>
<dbReference type="SUPFAM" id="SSF53901">
    <property type="entry name" value="Thiolase-like"/>
    <property type="match status" value="1"/>
</dbReference>
<dbReference type="InterPro" id="IPR049900">
    <property type="entry name" value="PKS_mFAS_DH"/>
</dbReference>
<feature type="active site" description="Proton acceptor; for dehydratase activity" evidence="8">
    <location>
        <position position="923"/>
    </location>
</feature>
<evidence type="ECO:0000256" key="3">
    <source>
        <dbReference type="ARBA" id="ARBA00022679"/>
    </source>
</evidence>
<dbReference type="InterPro" id="IPR020807">
    <property type="entry name" value="PKS_DH"/>
</dbReference>
<dbReference type="FunFam" id="3.40.47.10:FF:000019">
    <property type="entry name" value="Polyketide synthase type I"/>
    <property type="match status" value="1"/>
</dbReference>
<dbReference type="InterPro" id="IPR032821">
    <property type="entry name" value="PKS_assoc"/>
</dbReference>
<dbReference type="InterPro" id="IPR029063">
    <property type="entry name" value="SAM-dependent_MTases_sf"/>
</dbReference>
<dbReference type="SMART" id="SM01294">
    <property type="entry name" value="PKS_PP_betabranch"/>
    <property type="match status" value="1"/>
</dbReference>
<dbReference type="CDD" id="cd05195">
    <property type="entry name" value="enoyl_red"/>
    <property type="match status" value="1"/>
</dbReference>
<dbReference type="Pfam" id="PF08659">
    <property type="entry name" value="KR"/>
    <property type="match status" value="1"/>
</dbReference>
<evidence type="ECO:0000313" key="13">
    <source>
        <dbReference type="Proteomes" id="UP001161094"/>
    </source>
</evidence>
<dbReference type="InterPro" id="IPR011032">
    <property type="entry name" value="GroES-like_sf"/>
</dbReference>
<keyword evidence="3" id="KW-0808">Transferase</keyword>
<dbReference type="InterPro" id="IPR020841">
    <property type="entry name" value="PKS_Beta-ketoAc_synthase_dom"/>
</dbReference>
<dbReference type="InterPro" id="IPR013154">
    <property type="entry name" value="ADH-like_N"/>
</dbReference>
<proteinExistence type="predicted"/>
<dbReference type="CDD" id="cd00833">
    <property type="entry name" value="PKS"/>
    <property type="match status" value="1"/>
</dbReference>
<evidence type="ECO:0000256" key="7">
    <source>
        <dbReference type="ARBA" id="ARBA00054155"/>
    </source>
</evidence>
<evidence type="ECO:0000256" key="6">
    <source>
        <dbReference type="ARBA" id="ARBA00023315"/>
    </source>
</evidence>
<evidence type="ECO:0000259" key="10">
    <source>
        <dbReference type="PROSITE" id="PS52004"/>
    </source>
</evidence>
<dbReference type="InterPro" id="IPR050091">
    <property type="entry name" value="PKS_NRPS_Biosynth_Enz"/>
</dbReference>
<name>A0AA42LR56_9BURK</name>
<dbReference type="InterPro" id="IPR049552">
    <property type="entry name" value="PKS_DH_N"/>
</dbReference>
<dbReference type="PROSITE" id="PS00606">
    <property type="entry name" value="KS3_1"/>
    <property type="match status" value="1"/>
</dbReference>
<dbReference type="Gene3D" id="3.30.70.3290">
    <property type="match status" value="1"/>
</dbReference>
<dbReference type="GO" id="GO:0004315">
    <property type="term" value="F:3-oxoacyl-[acyl-carrier-protein] synthase activity"/>
    <property type="evidence" value="ECO:0007669"/>
    <property type="project" value="InterPro"/>
</dbReference>
<keyword evidence="5" id="KW-0511">Multifunctional enzyme</keyword>
<dbReference type="InterPro" id="IPR036736">
    <property type="entry name" value="ACP-like_sf"/>
</dbReference>
<dbReference type="InterPro" id="IPR001227">
    <property type="entry name" value="Ac_transferase_dom_sf"/>
</dbReference>
<dbReference type="Pfam" id="PF16197">
    <property type="entry name" value="KAsynt_C_assoc"/>
    <property type="match status" value="1"/>
</dbReference>
<dbReference type="SMART" id="SM00826">
    <property type="entry name" value="PKS_DH"/>
    <property type="match status" value="1"/>
</dbReference>
<comment type="caution">
    <text evidence="12">The sequence shown here is derived from an EMBL/GenBank/DDBJ whole genome shotgun (WGS) entry which is preliminary data.</text>
</comment>
<keyword evidence="1" id="KW-0596">Phosphopantetheine</keyword>
<dbReference type="InterPro" id="IPR016035">
    <property type="entry name" value="Acyl_Trfase/lysoPLipase"/>
</dbReference>
<dbReference type="InterPro" id="IPR020843">
    <property type="entry name" value="ER"/>
</dbReference>
<dbReference type="SMART" id="SM00829">
    <property type="entry name" value="PKS_ER"/>
    <property type="match status" value="1"/>
</dbReference>
<dbReference type="Gene3D" id="3.40.366.10">
    <property type="entry name" value="Malonyl-Coenzyme A Acyl Carrier Protein, domain 2"/>
    <property type="match status" value="1"/>
</dbReference>
<dbReference type="InterPro" id="IPR020806">
    <property type="entry name" value="PKS_PP-bd"/>
</dbReference>
<evidence type="ECO:0000256" key="8">
    <source>
        <dbReference type="PROSITE-ProRule" id="PRU01363"/>
    </source>
</evidence>
<dbReference type="InterPro" id="IPR014043">
    <property type="entry name" value="Acyl_transferase_dom"/>
</dbReference>
<evidence type="ECO:0000259" key="9">
    <source>
        <dbReference type="PROSITE" id="PS50075"/>
    </source>
</evidence>
<dbReference type="Gene3D" id="3.10.129.110">
    <property type="entry name" value="Polyketide synthase dehydratase"/>
    <property type="match status" value="1"/>
</dbReference>
<dbReference type="Gene3D" id="3.40.50.150">
    <property type="entry name" value="Vaccinia Virus protein VP39"/>
    <property type="match status" value="1"/>
</dbReference>
<dbReference type="InterPro" id="IPR016036">
    <property type="entry name" value="Malonyl_transacylase_ACP-bd"/>
</dbReference>
<keyword evidence="2" id="KW-0597">Phosphoprotein</keyword>
<dbReference type="PROSITE" id="PS52019">
    <property type="entry name" value="PKS_MFAS_DH"/>
    <property type="match status" value="1"/>
</dbReference>
<feature type="region of interest" description="C-terminal hotdog fold" evidence="8">
    <location>
        <begin position="1025"/>
        <end position="1173"/>
    </location>
</feature>
<comment type="function">
    <text evidence="7">Involved in production of the polyketide antibiotic thailandamide.</text>
</comment>
<dbReference type="InterPro" id="IPR013968">
    <property type="entry name" value="PKS_KR"/>
</dbReference>
<dbReference type="SMART" id="SM00822">
    <property type="entry name" value="PKS_KR"/>
    <property type="match status" value="1"/>
</dbReference>
<dbReference type="PANTHER" id="PTHR43775:SF37">
    <property type="entry name" value="SI:DKEY-61P9.11"/>
    <property type="match status" value="1"/>
</dbReference>
<dbReference type="Pfam" id="PF21089">
    <property type="entry name" value="PKS_DH_N"/>
    <property type="match status" value="1"/>
</dbReference>
<dbReference type="GO" id="GO:0031177">
    <property type="term" value="F:phosphopantetheine binding"/>
    <property type="evidence" value="ECO:0007669"/>
    <property type="project" value="InterPro"/>
</dbReference>
<dbReference type="InterPro" id="IPR014030">
    <property type="entry name" value="Ketoacyl_synth_N"/>
</dbReference>
<accession>A0AA42LR56</accession>
<dbReference type="PROSITE" id="PS00012">
    <property type="entry name" value="PHOSPHOPANTETHEINE"/>
    <property type="match status" value="1"/>
</dbReference>
<dbReference type="Gene3D" id="1.10.1200.10">
    <property type="entry name" value="ACP-like"/>
    <property type="match status" value="1"/>
</dbReference>
<dbReference type="GO" id="GO:0004312">
    <property type="term" value="F:fatty acid synthase activity"/>
    <property type="evidence" value="ECO:0007669"/>
    <property type="project" value="TreeGrafter"/>
</dbReference>
<evidence type="ECO:0000256" key="2">
    <source>
        <dbReference type="ARBA" id="ARBA00022553"/>
    </source>
</evidence>
<dbReference type="InterPro" id="IPR018201">
    <property type="entry name" value="Ketoacyl_synth_AS"/>
</dbReference>
<evidence type="ECO:0000259" key="11">
    <source>
        <dbReference type="PROSITE" id="PS52019"/>
    </source>
</evidence>
<dbReference type="SUPFAM" id="SSF50129">
    <property type="entry name" value="GroES-like"/>
    <property type="match status" value="1"/>
</dbReference>
<feature type="domain" description="Carrier" evidence="9">
    <location>
        <begin position="2433"/>
        <end position="2507"/>
    </location>
</feature>
<dbReference type="Pfam" id="PF00698">
    <property type="entry name" value="Acyl_transf_1"/>
    <property type="match status" value="1"/>
</dbReference>
<dbReference type="SUPFAM" id="SSF51735">
    <property type="entry name" value="NAD(P)-binding Rossmann-fold domains"/>
    <property type="match status" value="3"/>
</dbReference>
<dbReference type="SMART" id="SM00825">
    <property type="entry name" value="PKS_KS"/>
    <property type="match status" value="1"/>
</dbReference>
<protein>
    <submittedName>
        <fullName evidence="12">SDR family NAD(P)-dependent oxidoreductase</fullName>
    </submittedName>
</protein>
<dbReference type="InterPro" id="IPR016039">
    <property type="entry name" value="Thiolase-like"/>
</dbReference>
<feature type="domain" description="Ketosynthase family 3 (KS3)" evidence="10">
    <location>
        <begin position="2"/>
        <end position="424"/>
    </location>
</feature>
<dbReference type="InterPro" id="IPR036291">
    <property type="entry name" value="NAD(P)-bd_dom_sf"/>
</dbReference>
<feature type="region of interest" description="N-terminal hotdog fold" evidence="8">
    <location>
        <begin position="894"/>
        <end position="1013"/>
    </location>
</feature>
<dbReference type="Gene3D" id="3.90.180.10">
    <property type="entry name" value="Medium-chain alcohol dehydrogenases, catalytic domain"/>
    <property type="match status" value="1"/>
</dbReference>
<dbReference type="EMBL" id="JAOCDZ010000013">
    <property type="protein sequence ID" value="MDH0737968.1"/>
    <property type="molecule type" value="Genomic_DNA"/>
</dbReference>
<dbReference type="SUPFAM" id="SSF53335">
    <property type="entry name" value="S-adenosyl-L-methionine-dependent methyltransferases"/>
    <property type="match status" value="1"/>
</dbReference>
<keyword evidence="4" id="KW-0521">NADP</keyword>
<dbReference type="InterPro" id="IPR042104">
    <property type="entry name" value="PKS_dehydratase_sf"/>
</dbReference>
<dbReference type="Pfam" id="PF02801">
    <property type="entry name" value="Ketoacyl-synt_C"/>
    <property type="match status" value="1"/>
</dbReference>
<dbReference type="Gene3D" id="3.40.47.10">
    <property type="match status" value="1"/>
</dbReference>
<sequence length="2559" mass="273993">MAKRVAVIGLSFRFPSTTTDSYWPALLDGRDLVTQVAEDRWSPDAYLHPGKDHPGSAYTFAAGSIGDISGFDAGFFGISPREAALMDPQQRLLLEMSWEAMEQAGVRPSTLRGSNSGVYIGIASSDYAYRMAEDLNAVDASMATGNTASIAANRLSYFFDLRGPSIAMDTACSSSLVAFHQACRAIVSGECSQALAGGVSLHLHPYGFITFSKASMLSPRGRCNVFDAAGDGYVRSEGGGIFLLKDYDQAVADGDNILAVVAGSAVNTDGRKSGLTVPSADAQATLMRQAYEQAGISPSDIDYLEAHGTGTAVGDPIETRAIGAALAQQRSKDAPLPIGSVKSNLGHLEAASGVAGLVKALYVLRHRVVPATIGIKTLNPKIEFREWNLDVVTQNRKLRQTGKLVVGVNSFGFGGANAHVILESPPPRNPAAEGKMAKTAPIPVLVSGKSPQALKAAARQMADVLRDQPARFLYNAAYHAAMRRDWHGERAVVFGTQCNTVADLLLQFADGAESKHGVVTGSALNQARGPVMVYSGNGSQWANMGRRLLSDPIFASAIDEVDALFSQYADFSLHKELAGENGDDRYQRTEIAQPALFALQVGITRMLAQRGVVPSAVIGHSVGEVAAAWACGALSLPDAVCVIFQRSRLQGQTKGQGRMTAVGISGEAAQALIALHNLGGSVCVAGYNSERGATVAGAPESLSILEAALAEESLFYRRLDLDYAFHSPAMDGIEAGIRSALAHIQPRASDVPFYSTVTGAVLDGASLTAEYWWRNVREPVRFEQAANQLAAQGNNIFVEVGPHPLLRSYLNDTLKAADMQGRVLSTSTRGGDDPEKIWMAAGQVIVSGGQIDLQSLFPWEGPAVDLPTYPWQRERHWHPTTPESLGLLSRRLVHPLLGYPMQQHEHTWENQLDTQSHPALADHVVGDAVVFPGTGFAEIALAAALHWQTSDYAELEELEIHAPLLLNASPSKLTRLLLDDADGRFRITAKDTNSTEPWVKHASGRLLREPGRARLTQSELSLPTRAPDFTGATHNALTCAVGLDYGPAFRAVSHGWIESDTSVLAVLQADASLAAELGATHLHPALLDCAFQLIIQLLRNDPAMGQGIAFVPAKIGRLTLRANAGQPAAARVRLERRAPHSLTASFELYNAAGEQIAAVEQARFRSIRLRKPAADNLSFLDAIATPRPHAPFGPNPLDHASLRTALADAIAACVQDGAHDRYAQEVDPLLDSLCYGFALDALRQIAPDGQLLPQALVTELRRHAPDTALLLDHTIARLTSAGFAEASAAGIHLPAPDDNDSRTSDIWNTLLREYPDYAQIVHAVGRVGLHLPALLRGEAALDDVCPRASTPATITRSALGAASGQRLGTALRGILEQAQTNRVPGQRLAIIEVGQAAPLFASNCCDALDFDVADYSYASNQADVLEHVAHQQAERYPNAQTELIADSSEGGVSPTARCDLALFHCEFDTLEAARAALRHARASLRPGGMLVLCGAHPTAWGDFVFGGRQNWWQTGENGEQLSTQQPADFWLDELQSLGLHCDSPLAFSESVATGAYLLTARLGDADVDSANATNPVAHATATAIEPANWLILADRNPEHGAGLAQSLEAALTRAGHHVRVAAGVAADALDDLLRNGAVGPVNHVVHLDGLAWTDDQEASPAAAQEAAQDLLTKQTRRCALAAAVIQACERTQTNATLWLVTADAAQYLRTAPDASAGMHALNDAALWGYGRTLANEASNFRIRMVDLPLAQAQTNVLVDALAREVTHPDNEDEIILDDTGARYAPRLRQATRPTQDSSDLRASQAVRLGFEFPGQLRNLRWESCAAPAPGDDELEVRIEATGLNFRDVMYALGLLSDEAIENGFAGPTLGLEFSGTVIRVGSDVDDYAVGDAVVGFGPASFGDRVLTKPSAISHIPEGFSFEAAATIPSTFFTVYYALHHLARLEEGEKILIHGAAGGVGIAAIQFAQWLGAEIYATAGSDEKRDLLRLLGVRHIYDSRSLSYADEILADTDGRGVDVVLNSLAGEAINRNLRVLKPFGRFLELGKRDFYENTRIGLRPFRNNISYFGIDADQLMNERPDLTQRLFAQMMALFRQGALHPLPYSVFDANDIVDAFRYMQQARQIGKIVITYRNGISGIHTPAAPHRAGLTLPADATYLVTGGLGGFGLRTAQWLADKGARNLVLISRSGPTTDAAQAAIAAFQAQGVRVHAAACDVTDRKALARLLDETATTLPPLKGVVHAAVVIDDGLARSTTPEQIERTLAAKVLGAQHLHDLTRTLPLDLFIFYSSATTLFGNPGQSNYVAANTWLERLAAQRRAEGLPATCVRWGAIDDVGFLARNQKIKDALQGRMGGGALASQVALDALEDMLVADVSGLGVLELDWRALSRFLPSAGLPKFSDIARRAGDAGDDEGGADDIAHMIATLDDATLHERFTDMLKTEIGEILRVSPDKIEATRSVYDMGLDSLMGVELVVALENRFGIRLPVMALNESPTPAKLAERLVLLLRDEHSDAQGDAVAASVQQVVASHAAEVGSSTVSDFVDEIKMNGSLPMQRMIQ</sequence>
<dbReference type="Pfam" id="PF13602">
    <property type="entry name" value="ADH_zinc_N_2"/>
    <property type="match status" value="1"/>
</dbReference>
<dbReference type="SMART" id="SM00827">
    <property type="entry name" value="PKS_AT"/>
    <property type="match status" value="1"/>
</dbReference>
<dbReference type="Gene3D" id="3.40.50.720">
    <property type="entry name" value="NAD(P)-binding Rossmann-like Domain"/>
    <property type="match status" value="3"/>
</dbReference>
<evidence type="ECO:0000256" key="1">
    <source>
        <dbReference type="ARBA" id="ARBA00022450"/>
    </source>
</evidence>
<dbReference type="GO" id="GO:0006633">
    <property type="term" value="P:fatty acid biosynthetic process"/>
    <property type="evidence" value="ECO:0007669"/>
    <property type="project" value="InterPro"/>
</dbReference>
<feature type="domain" description="PKS/mFAS DH" evidence="11">
    <location>
        <begin position="894"/>
        <end position="1173"/>
    </location>
</feature>
<dbReference type="InterPro" id="IPR049551">
    <property type="entry name" value="PKS_DH_C"/>
</dbReference>
<gene>
    <name evidence="12" type="ORF">N5D93_19280</name>
</gene>
<evidence type="ECO:0000313" key="12">
    <source>
        <dbReference type="EMBL" id="MDH0737968.1"/>
    </source>
</evidence>
<evidence type="ECO:0000256" key="5">
    <source>
        <dbReference type="ARBA" id="ARBA00023268"/>
    </source>
</evidence>
<dbReference type="PROSITE" id="PS52004">
    <property type="entry name" value="KS3_2"/>
    <property type="match status" value="1"/>
</dbReference>
<dbReference type="InterPro" id="IPR009081">
    <property type="entry name" value="PP-bd_ACP"/>
</dbReference>
<dbReference type="SUPFAM" id="SSF47336">
    <property type="entry name" value="ACP-like"/>
    <property type="match status" value="1"/>
</dbReference>
<dbReference type="Pfam" id="PF00109">
    <property type="entry name" value="ketoacyl-synt"/>
    <property type="match status" value="1"/>
</dbReference>
<dbReference type="FunFam" id="3.40.50.720:FF:000209">
    <property type="entry name" value="Polyketide synthase Pks12"/>
    <property type="match status" value="1"/>
</dbReference>
<reference evidence="12" key="1">
    <citation type="submission" date="2022-09" db="EMBL/GenBank/DDBJ databases">
        <title>Intensive care unit water sources are persistently colonized with multi-drug resistant bacteria and are the site of extensive horizontal gene transfer of antibiotic resistance genes.</title>
        <authorList>
            <person name="Diorio-Toth L."/>
        </authorList>
    </citation>
    <scope>NUCLEOTIDE SEQUENCE</scope>
    <source>
        <strain evidence="12">GD03843</strain>
    </source>
</reference>
<dbReference type="InterPro" id="IPR014031">
    <property type="entry name" value="Ketoacyl_synth_C"/>
</dbReference>
<dbReference type="InterPro" id="IPR006162">
    <property type="entry name" value="Ppantetheine_attach_site"/>
</dbReference>
<dbReference type="Pfam" id="PF08240">
    <property type="entry name" value="ADH_N"/>
    <property type="match status" value="1"/>
</dbReference>
<dbReference type="SUPFAM" id="SSF52151">
    <property type="entry name" value="FabD/lysophospholipase-like"/>
    <property type="match status" value="1"/>
</dbReference>
<dbReference type="GO" id="GO:0016491">
    <property type="term" value="F:oxidoreductase activity"/>
    <property type="evidence" value="ECO:0007669"/>
    <property type="project" value="InterPro"/>
</dbReference>
<dbReference type="PANTHER" id="PTHR43775">
    <property type="entry name" value="FATTY ACID SYNTHASE"/>
    <property type="match status" value="1"/>
</dbReference>
<dbReference type="RefSeq" id="WP_279996193.1">
    <property type="nucleotide sequence ID" value="NZ_JAOCDZ010000013.1"/>
</dbReference>